<sequence length="277" mass="33024">MDLKVIYIYIILILYFISESYEKEFIIRNSDNTFINLKKIINDNQNEELILNFVDSYYDMSIHDYVVEVTILENTIIRGNINGTLFDYNGQRRCSMIFLISNINKGKTVIIENIIFENYIPKDYNNNNQILQIKSESSINYYFKFNNCTFRNNNQDILSVNIEENKNIFDDFSVEFNHCNFLNNSQKILKLYNHGRFSEKDPYLKYIKVKMKNCTFINNRGLFYIIKSSLSIEKYINNVFIFSIDKYGYIDIKESVFENINVKSNYPLIFGEYLTVK</sequence>
<evidence type="ECO:0008006" key="3">
    <source>
        <dbReference type="Google" id="ProtNLM"/>
    </source>
</evidence>
<dbReference type="EMBL" id="MCFH01000059">
    <property type="protein sequence ID" value="ORX42810.1"/>
    <property type="molecule type" value="Genomic_DNA"/>
</dbReference>
<accession>A0A1Y1UZG9</accession>
<comment type="caution">
    <text evidence="1">The sequence shown here is derived from an EMBL/GenBank/DDBJ whole genome shotgun (WGS) entry which is preliminary data.</text>
</comment>
<name>A0A1Y1UZG9_9FUNG</name>
<organism evidence="1 2">
    <name type="scientific">Piromyces finnis</name>
    <dbReference type="NCBI Taxonomy" id="1754191"/>
    <lineage>
        <taxon>Eukaryota</taxon>
        <taxon>Fungi</taxon>
        <taxon>Fungi incertae sedis</taxon>
        <taxon>Chytridiomycota</taxon>
        <taxon>Chytridiomycota incertae sedis</taxon>
        <taxon>Neocallimastigomycetes</taxon>
        <taxon>Neocallimastigales</taxon>
        <taxon>Neocallimastigaceae</taxon>
        <taxon>Piromyces</taxon>
    </lineage>
</organism>
<gene>
    <name evidence="1" type="ORF">BCR36DRAFT_361777</name>
</gene>
<dbReference type="OrthoDB" id="10604863at2759"/>
<reference evidence="1 2" key="1">
    <citation type="submission" date="2016-08" db="EMBL/GenBank/DDBJ databases">
        <title>Genomes of anaerobic fungi encode conserved fungal cellulosomes for biomass hydrolysis.</title>
        <authorList>
            <consortium name="DOE Joint Genome Institute"/>
            <person name="Haitjema C.H."/>
            <person name="Gilmore S.P."/>
            <person name="Henske J.K."/>
            <person name="Solomon K.V."/>
            <person name="De Groot R."/>
            <person name="Kuo A."/>
            <person name="Mondo S.J."/>
            <person name="Salamov A.A."/>
            <person name="Labutti K."/>
            <person name="Zhao Z."/>
            <person name="Chiniquy J."/>
            <person name="Barry K."/>
            <person name="Brewer H.M."/>
            <person name="Purvine S.O."/>
            <person name="Wright A.T."/>
            <person name="Boxma B."/>
            <person name="Van Alen T."/>
            <person name="Hackstein J.H."/>
            <person name="Baker S.E."/>
            <person name="Grigoriev I.V."/>
            <person name="O'Malley M.A."/>
        </authorList>
    </citation>
    <scope>NUCLEOTIDE SEQUENCE [LARGE SCALE GENOMIC DNA]</scope>
    <source>
        <strain evidence="2">finn</strain>
    </source>
</reference>
<dbReference type="Proteomes" id="UP000193719">
    <property type="component" value="Unassembled WGS sequence"/>
</dbReference>
<proteinExistence type="predicted"/>
<reference evidence="1 2" key="2">
    <citation type="submission" date="2016-08" db="EMBL/GenBank/DDBJ databases">
        <title>Pervasive Adenine N6-methylation of Active Genes in Fungi.</title>
        <authorList>
            <consortium name="DOE Joint Genome Institute"/>
            <person name="Mondo S.J."/>
            <person name="Dannebaum R.O."/>
            <person name="Kuo R.C."/>
            <person name="Labutti K."/>
            <person name="Haridas S."/>
            <person name="Kuo A."/>
            <person name="Salamov A."/>
            <person name="Ahrendt S.R."/>
            <person name="Lipzen A."/>
            <person name="Sullivan W."/>
            <person name="Andreopoulos W.B."/>
            <person name="Clum A."/>
            <person name="Lindquist E."/>
            <person name="Daum C."/>
            <person name="Ramamoorthy G.K."/>
            <person name="Gryganskyi A."/>
            <person name="Culley D."/>
            <person name="Magnuson J.K."/>
            <person name="James T.Y."/>
            <person name="O'Malley M.A."/>
            <person name="Stajich J.E."/>
            <person name="Spatafora J.W."/>
            <person name="Visel A."/>
            <person name="Grigoriev I.V."/>
        </authorList>
    </citation>
    <scope>NUCLEOTIDE SEQUENCE [LARGE SCALE GENOMIC DNA]</scope>
    <source>
        <strain evidence="2">finn</strain>
    </source>
</reference>
<evidence type="ECO:0000313" key="2">
    <source>
        <dbReference type="Proteomes" id="UP000193719"/>
    </source>
</evidence>
<dbReference type="AlphaFoldDB" id="A0A1Y1UZG9"/>
<protein>
    <recommendedName>
        <fullName evidence="3">Right handed beta helix domain-containing protein</fullName>
    </recommendedName>
</protein>
<evidence type="ECO:0000313" key="1">
    <source>
        <dbReference type="EMBL" id="ORX42810.1"/>
    </source>
</evidence>
<keyword evidence="2" id="KW-1185">Reference proteome</keyword>